<dbReference type="InterPro" id="IPR003657">
    <property type="entry name" value="WRKY_dom"/>
</dbReference>
<reference evidence="8 9" key="1">
    <citation type="journal article" date="2014" name="Am. J. Bot.">
        <title>Genome assembly and annotation for red clover (Trifolium pratense; Fabaceae).</title>
        <authorList>
            <person name="Istvanek J."/>
            <person name="Jaros M."/>
            <person name="Krenek A."/>
            <person name="Repkova J."/>
        </authorList>
    </citation>
    <scope>NUCLEOTIDE SEQUENCE [LARGE SCALE GENOMIC DNA]</scope>
    <source>
        <strain evidence="9">cv. Tatra</strain>
        <tissue evidence="8">Young leaves</tissue>
    </source>
</reference>
<keyword evidence="3" id="KW-0238">DNA-binding</keyword>
<feature type="compositionally biased region" description="Low complexity" evidence="6">
    <location>
        <begin position="256"/>
        <end position="271"/>
    </location>
</feature>
<comment type="caution">
    <text evidence="8">The sequence shown here is derived from an EMBL/GenBank/DDBJ whole genome shotgun (WGS) entry which is preliminary data.</text>
</comment>
<protein>
    <submittedName>
        <fullName evidence="8">WRKY transcription factor</fullName>
    </submittedName>
</protein>
<dbReference type="Gene3D" id="2.20.25.80">
    <property type="entry name" value="WRKY domain"/>
    <property type="match status" value="1"/>
</dbReference>
<evidence type="ECO:0000313" key="8">
    <source>
        <dbReference type="EMBL" id="PNY02033.1"/>
    </source>
</evidence>
<dbReference type="InterPro" id="IPR036576">
    <property type="entry name" value="WRKY_dom_sf"/>
</dbReference>
<proteinExistence type="predicted"/>
<evidence type="ECO:0000256" key="6">
    <source>
        <dbReference type="SAM" id="MobiDB-lite"/>
    </source>
</evidence>
<organism evidence="8 9">
    <name type="scientific">Trifolium pratense</name>
    <name type="common">Red clover</name>
    <dbReference type="NCBI Taxonomy" id="57577"/>
    <lineage>
        <taxon>Eukaryota</taxon>
        <taxon>Viridiplantae</taxon>
        <taxon>Streptophyta</taxon>
        <taxon>Embryophyta</taxon>
        <taxon>Tracheophyta</taxon>
        <taxon>Spermatophyta</taxon>
        <taxon>Magnoliopsida</taxon>
        <taxon>eudicotyledons</taxon>
        <taxon>Gunneridae</taxon>
        <taxon>Pentapetalae</taxon>
        <taxon>rosids</taxon>
        <taxon>fabids</taxon>
        <taxon>Fabales</taxon>
        <taxon>Fabaceae</taxon>
        <taxon>Papilionoideae</taxon>
        <taxon>50 kb inversion clade</taxon>
        <taxon>NPAAA clade</taxon>
        <taxon>Hologalegina</taxon>
        <taxon>IRL clade</taxon>
        <taxon>Trifolieae</taxon>
        <taxon>Trifolium</taxon>
    </lineage>
</organism>
<dbReference type="GO" id="GO:0003700">
    <property type="term" value="F:DNA-binding transcription factor activity"/>
    <property type="evidence" value="ECO:0007669"/>
    <property type="project" value="InterPro"/>
</dbReference>
<evidence type="ECO:0000256" key="5">
    <source>
        <dbReference type="ARBA" id="ARBA00023242"/>
    </source>
</evidence>
<dbReference type="STRING" id="57577.A0A2K3NG77"/>
<keyword evidence="2" id="KW-0805">Transcription regulation</keyword>
<dbReference type="SUPFAM" id="SSF118290">
    <property type="entry name" value="WRKY DNA-binding domain"/>
    <property type="match status" value="1"/>
</dbReference>
<dbReference type="SMART" id="SM00774">
    <property type="entry name" value="WRKY"/>
    <property type="match status" value="1"/>
</dbReference>
<dbReference type="Proteomes" id="UP000236291">
    <property type="component" value="Unassembled WGS sequence"/>
</dbReference>
<accession>A0A2K3NG77</accession>
<name>A0A2K3NG77_TRIPR</name>
<evidence type="ECO:0000313" key="9">
    <source>
        <dbReference type="Proteomes" id="UP000236291"/>
    </source>
</evidence>
<keyword evidence="4" id="KW-0804">Transcription</keyword>
<evidence type="ECO:0000256" key="2">
    <source>
        <dbReference type="ARBA" id="ARBA00023015"/>
    </source>
</evidence>
<dbReference type="InterPro" id="IPR044810">
    <property type="entry name" value="WRKY_plant"/>
</dbReference>
<feature type="domain" description="WRKY" evidence="7">
    <location>
        <begin position="125"/>
        <end position="188"/>
    </location>
</feature>
<reference evidence="8 9" key="2">
    <citation type="journal article" date="2017" name="Front. Plant Sci.">
        <title>Gene Classification and Mining of Molecular Markers Useful in Red Clover (Trifolium pratense) Breeding.</title>
        <authorList>
            <person name="Istvanek J."/>
            <person name="Dluhosova J."/>
            <person name="Dluhos P."/>
            <person name="Patkova L."/>
            <person name="Nedelnik J."/>
            <person name="Repkova J."/>
        </authorList>
    </citation>
    <scope>NUCLEOTIDE SEQUENCE [LARGE SCALE GENOMIC DNA]</scope>
    <source>
        <strain evidence="9">cv. Tatra</strain>
        <tissue evidence="8">Young leaves</tissue>
    </source>
</reference>
<gene>
    <name evidence="8" type="ORF">L195_g025337</name>
</gene>
<dbReference type="PROSITE" id="PS50811">
    <property type="entry name" value="WRKY"/>
    <property type="match status" value="1"/>
</dbReference>
<evidence type="ECO:0000259" key="7">
    <source>
        <dbReference type="PROSITE" id="PS50811"/>
    </source>
</evidence>
<dbReference type="PANTHER" id="PTHR31282">
    <property type="entry name" value="WRKY TRANSCRIPTION FACTOR 21-RELATED"/>
    <property type="match status" value="1"/>
</dbReference>
<dbReference type="AlphaFoldDB" id="A0A2K3NG77"/>
<sequence length="311" mass="35913">MEIKLEKEEGYYILEMDEAMEELVRGREYANKLGQVLLLAVNHDDDELAMAATPLLFAQHLLNNILNSFTNTLILLKKNHQMQLKRDFSFITPTKSHEDNSQDTSTLAGRGSYKRRKTTETWEKISESPIDDGHQWRKYGQKTILNSKYSRDYYRCTHKLDQRCEATKQVQRVEEKPASYKTTYYGHHTCKNTDEIIFEPTTPPSHTNSSSVFLSFNNAYPTPNKQDCPFLSSHHLVLDCKEEEVVIPSPSEDELLSSPLDSTSTLSSSTKLESDDDDHKDMMMMMYGLLYDSVDQLDHHDRSFHPFLGLL</sequence>
<dbReference type="GO" id="GO:0005634">
    <property type="term" value="C:nucleus"/>
    <property type="evidence" value="ECO:0007669"/>
    <property type="project" value="UniProtKB-SubCell"/>
</dbReference>
<feature type="region of interest" description="Disordered" evidence="6">
    <location>
        <begin position="248"/>
        <end position="277"/>
    </location>
</feature>
<evidence type="ECO:0000256" key="4">
    <source>
        <dbReference type="ARBA" id="ARBA00023163"/>
    </source>
</evidence>
<dbReference type="Pfam" id="PF03106">
    <property type="entry name" value="WRKY"/>
    <property type="match status" value="1"/>
</dbReference>
<evidence type="ECO:0000256" key="1">
    <source>
        <dbReference type="ARBA" id="ARBA00004123"/>
    </source>
</evidence>
<evidence type="ECO:0000256" key="3">
    <source>
        <dbReference type="ARBA" id="ARBA00023125"/>
    </source>
</evidence>
<dbReference type="GO" id="GO:0043565">
    <property type="term" value="F:sequence-specific DNA binding"/>
    <property type="evidence" value="ECO:0007669"/>
    <property type="project" value="InterPro"/>
</dbReference>
<keyword evidence="5" id="KW-0539">Nucleus</keyword>
<comment type="subcellular location">
    <subcellularLocation>
        <location evidence="1">Nucleus</location>
    </subcellularLocation>
</comment>
<dbReference type="EMBL" id="ASHM01020836">
    <property type="protein sequence ID" value="PNY02033.1"/>
    <property type="molecule type" value="Genomic_DNA"/>
</dbReference>